<evidence type="ECO:0000256" key="5">
    <source>
        <dbReference type="SAM" id="MobiDB-lite"/>
    </source>
</evidence>
<dbReference type="GO" id="GO:0005634">
    <property type="term" value="C:nucleus"/>
    <property type="evidence" value="ECO:0000318"/>
    <property type="project" value="GO_Central"/>
</dbReference>
<dbReference type="PANTHER" id="PTHR19980:SF0">
    <property type="entry name" value="CLEAVAGE STIMULATION FACTOR SUBUNIT 3"/>
    <property type="match status" value="1"/>
</dbReference>
<dbReference type="InterPro" id="IPR003107">
    <property type="entry name" value="HAT"/>
</dbReference>
<protein>
    <submittedName>
        <fullName evidence="8">Cleavage stimulation factor subunit 77 isoform X1</fullName>
    </submittedName>
</protein>
<evidence type="ECO:0000256" key="4">
    <source>
        <dbReference type="PROSITE-ProRule" id="PRU00339"/>
    </source>
</evidence>
<dbReference type="SUPFAM" id="SSF48452">
    <property type="entry name" value="TPR-like"/>
    <property type="match status" value="1"/>
</dbReference>
<keyword evidence="4" id="KW-0802">TPR repeat</keyword>
<sequence length="771" mass="86621">MTLPIHEKDGDNLSVDKYNVEASEILANEAQHLPISEATPIYEQLLLTFPTAAKYWKQYVEAQMAVNNDDATKQIFSRCLLNCLQISLWRCYIRFIRKVNEKKGAEGLEETRKAFDFMLNYVGTDIASGPLWMEYIAFLKSLPASTAQEESQRMTSVRKAYQKAIVTPTHHVEQLWKDYENFENSVSRALAKGLLSEYQPKYNSARAVYRERKKYIDEIDWNMLAVPPTGSYKEEQQCMAWKRLLAFEKGNPQRIDSASSNRRIAFTYEQCLMYLYHYPDIWYDYATWHAKTGSIDSAIKVFQRALKALPDSEVLRYAYAELEESRGAIQPAKKIYESSLANAVNANALAHIQFIRFLRRTEGVEAARKYFLDARKSPNCTYHVYVAYAMMTFCLDKDPKVAHNVFEAGLKRFMHEPGYILEYADFLCRLNDDRNIRALFERALSSLPPEESVEVWKRFTQFEQTYGDLTSMLKVEQRRKEALSKSGEEGSSTLEGSLQDVVSRYSFMDLWPCSSKDLDHLARQDWLAKNINKKMDKSTFLNGASSSIGADKSSVGLATNLKISASSAKVVYPDTTQMVIYDPMQKSGAGLLPNITAPGLPSLSSLTLAPAMALVGSGTKALDENLKAIPPALVAFIAHLPAVEGPSPDVDMVLSILLQNNISTGQTGKSATSTQLLLTGPAPSTSDRSGSNKSRPNPSGLLLKPNRDGQSLKRKDHDRQEDDETTVQSRPLPRDVFRIRQIQKVRGVSTSQTESASYGSAFSGEQSASTE</sequence>
<evidence type="ECO:0000259" key="6">
    <source>
        <dbReference type="Pfam" id="PF05843"/>
    </source>
</evidence>
<feature type="region of interest" description="Disordered" evidence="5">
    <location>
        <begin position="664"/>
        <end position="771"/>
    </location>
</feature>
<dbReference type="eggNOG" id="KOG1914">
    <property type="taxonomic scope" value="Eukaryota"/>
</dbReference>
<gene>
    <name evidence="8" type="primary">LOC104613378</name>
</gene>
<dbReference type="InterPro" id="IPR019734">
    <property type="entry name" value="TPR_rpt"/>
</dbReference>
<reference evidence="8" key="1">
    <citation type="submission" date="2025-08" db="UniProtKB">
        <authorList>
            <consortium name="RefSeq"/>
        </authorList>
    </citation>
    <scope>IDENTIFICATION</scope>
</reference>
<dbReference type="GO" id="GO:0031124">
    <property type="term" value="P:mRNA 3'-end processing"/>
    <property type="evidence" value="ECO:0007669"/>
    <property type="project" value="InterPro"/>
</dbReference>
<feature type="domain" description="Suppressor of forked" evidence="6">
    <location>
        <begin position="11"/>
        <end position="518"/>
    </location>
</feature>
<dbReference type="PANTHER" id="PTHR19980">
    <property type="entry name" value="RNA CLEAVAGE STIMULATION FACTOR"/>
    <property type="match status" value="1"/>
</dbReference>
<dbReference type="AlphaFoldDB" id="A0A1U8BD96"/>
<feature type="compositionally biased region" description="Polar residues" evidence="5">
    <location>
        <begin position="664"/>
        <end position="697"/>
    </location>
</feature>
<dbReference type="Gene3D" id="1.25.40.1040">
    <property type="match status" value="1"/>
</dbReference>
<evidence type="ECO:0000256" key="3">
    <source>
        <dbReference type="ARBA" id="ARBA00023242"/>
    </source>
</evidence>
<name>A0A1U8BD96_NELNU</name>
<dbReference type="SMART" id="SM00386">
    <property type="entry name" value="HAT"/>
    <property type="match status" value="10"/>
</dbReference>
<dbReference type="GO" id="GO:0003729">
    <property type="term" value="F:mRNA binding"/>
    <property type="evidence" value="ECO:0000318"/>
    <property type="project" value="GO_Central"/>
</dbReference>
<dbReference type="InterPro" id="IPR011990">
    <property type="entry name" value="TPR-like_helical_dom_sf"/>
</dbReference>
<accession>A0A1U8BD96</accession>
<dbReference type="InParanoid" id="A0A1U8BD96"/>
<evidence type="ECO:0000313" key="8">
    <source>
        <dbReference type="RefSeq" id="XP_010279463.1"/>
    </source>
</evidence>
<keyword evidence="3" id="KW-0539">Nucleus</keyword>
<evidence type="ECO:0000256" key="1">
    <source>
        <dbReference type="ARBA" id="ARBA00004123"/>
    </source>
</evidence>
<feature type="repeat" description="TPR" evidence="4">
    <location>
        <begin position="279"/>
        <end position="312"/>
    </location>
</feature>
<keyword evidence="7" id="KW-1185">Reference proteome</keyword>
<dbReference type="PROSITE" id="PS50005">
    <property type="entry name" value="TPR"/>
    <property type="match status" value="1"/>
</dbReference>
<dbReference type="FunCoup" id="A0A1U8BD96">
    <property type="interactions" value="4123"/>
</dbReference>
<dbReference type="KEGG" id="nnu:104613378"/>
<evidence type="ECO:0000313" key="7">
    <source>
        <dbReference type="Proteomes" id="UP000189703"/>
    </source>
</evidence>
<dbReference type="GO" id="GO:0031123">
    <property type="term" value="P:RNA 3'-end processing"/>
    <property type="evidence" value="ECO:0000318"/>
    <property type="project" value="GO_Central"/>
</dbReference>
<dbReference type="InterPro" id="IPR008847">
    <property type="entry name" value="Suf"/>
</dbReference>
<dbReference type="OMA" id="CFRGPFV"/>
<feature type="compositionally biased region" description="Basic and acidic residues" evidence="5">
    <location>
        <begin position="705"/>
        <end position="720"/>
    </location>
</feature>
<dbReference type="InterPro" id="IPR045243">
    <property type="entry name" value="Rna14-like"/>
</dbReference>
<dbReference type="GeneID" id="104613378"/>
<dbReference type="Pfam" id="PF05843">
    <property type="entry name" value="Suf"/>
    <property type="match status" value="1"/>
</dbReference>
<evidence type="ECO:0000256" key="2">
    <source>
        <dbReference type="ARBA" id="ARBA00022737"/>
    </source>
</evidence>
<organism evidence="7 8">
    <name type="scientific">Nelumbo nucifera</name>
    <name type="common">Sacred lotus</name>
    <dbReference type="NCBI Taxonomy" id="4432"/>
    <lineage>
        <taxon>Eukaryota</taxon>
        <taxon>Viridiplantae</taxon>
        <taxon>Streptophyta</taxon>
        <taxon>Embryophyta</taxon>
        <taxon>Tracheophyta</taxon>
        <taxon>Spermatophyta</taxon>
        <taxon>Magnoliopsida</taxon>
        <taxon>Proteales</taxon>
        <taxon>Nelumbonaceae</taxon>
        <taxon>Nelumbo</taxon>
    </lineage>
</organism>
<dbReference type="STRING" id="4432.A0A1U8BD96"/>
<proteinExistence type="predicted"/>
<feature type="compositionally biased region" description="Polar residues" evidence="5">
    <location>
        <begin position="748"/>
        <end position="771"/>
    </location>
</feature>
<dbReference type="OrthoDB" id="26282at2759"/>
<keyword evidence="2" id="KW-0677">Repeat</keyword>
<dbReference type="RefSeq" id="XP_010279463.1">
    <property type="nucleotide sequence ID" value="XM_010281161.2"/>
</dbReference>
<comment type="subcellular location">
    <subcellularLocation>
        <location evidence="1">Nucleus</location>
    </subcellularLocation>
</comment>
<dbReference type="Proteomes" id="UP000189703">
    <property type="component" value="Unplaced"/>
</dbReference>
<dbReference type="FunFam" id="1.25.40.1040:FF:000005">
    <property type="entry name" value="Cleavage stimulation factor subunit 77"/>
    <property type="match status" value="1"/>
</dbReference>